<keyword evidence="8" id="KW-0472">Membrane</keyword>
<dbReference type="InterPro" id="IPR044907">
    <property type="entry name" value="PSAN_sf"/>
</dbReference>
<dbReference type="Gene3D" id="4.10.1190.10">
    <property type="entry name" value="Chlorophyll A-B binding protein"/>
    <property type="match status" value="1"/>
</dbReference>
<keyword evidence="6" id="KW-0603">Photosystem I</keyword>
<accession>A0A7S0IE18</accession>
<comment type="similarity">
    <text evidence="2">Belongs to the psaN family.</text>
</comment>
<keyword evidence="3" id="KW-0150">Chloroplast</keyword>
<name>A0A7S0IE18_MICPS</name>
<organism evidence="9">
    <name type="scientific">Micromonas pusilla</name>
    <name type="common">Picoplanktonic green alga</name>
    <name type="synonym">Chromulina pusilla</name>
    <dbReference type="NCBI Taxonomy" id="38833"/>
    <lineage>
        <taxon>Eukaryota</taxon>
        <taxon>Viridiplantae</taxon>
        <taxon>Chlorophyta</taxon>
        <taxon>Mamiellophyceae</taxon>
        <taxon>Mamiellales</taxon>
        <taxon>Mamiellaceae</taxon>
        <taxon>Micromonas</taxon>
    </lineage>
</organism>
<evidence type="ECO:0000256" key="6">
    <source>
        <dbReference type="ARBA" id="ARBA00022836"/>
    </source>
</evidence>
<reference evidence="9" key="1">
    <citation type="submission" date="2021-01" db="EMBL/GenBank/DDBJ databases">
        <authorList>
            <person name="Corre E."/>
            <person name="Pelletier E."/>
            <person name="Niang G."/>
            <person name="Scheremetjew M."/>
            <person name="Finn R."/>
            <person name="Kale V."/>
            <person name="Holt S."/>
            <person name="Cochrane G."/>
            <person name="Meng A."/>
            <person name="Brown T."/>
            <person name="Cohen L."/>
        </authorList>
    </citation>
    <scope>NUCLEOTIDE SEQUENCE</scope>
    <source>
        <strain evidence="9">CCMP1723</strain>
    </source>
</reference>
<keyword evidence="7" id="KW-0793">Thylakoid</keyword>
<dbReference type="Pfam" id="PF05479">
    <property type="entry name" value="PsaN"/>
    <property type="match status" value="1"/>
</dbReference>
<evidence type="ECO:0000256" key="2">
    <source>
        <dbReference type="ARBA" id="ARBA00010661"/>
    </source>
</evidence>
<dbReference type="GO" id="GO:0030093">
    <property type="term" value="C:chloroplast photosystem I"/>
    <property type="evidence" value="ECO:0007669"/>
    <property type="project" value="TreeGrafter"/>
</dbReference>
<protein>
    <submittedName>
        <fullName evidence="9">Uncharacterized protein</fullName>
    </submittedName>
</protein>
<keyword evidence="5" id="KW-0934">Plastid</keyword>
<sequence length="157" mass="15925">MAAMTVCAPAMLSSKVSTGIKAKATAAKASKAQGAVCFFGDAKKAAAATLAAAVLVAGPAMPAKADLTSDLLARTEANKELNDKKRAATSSANFERSRTVTDGVCKFPQNMLGCEIASSAGDIAFLSADKALECEGTRDDKVCASKAPGSFPPVFGM</sequence>
<dbReference type="AlphaFoldDB" id="A0A7S0IE18"/>
<keyword evidence="4" id="KW-0602">Photosynthesis</keyword>
<dbReference type="GO" id="GO:0015979">
    <property type="term" value="P:photosynthesis"/>
    <property type="evidence" value="ECO:0007669"/>
    <property type="project" value="UniProtKB-KW"/>
</dbReference>
<dbReference type="PANTHER" id="PTHR36814">
    <property type="entry name" value="PHOTOSYSTEM I REACTION CENTER SUBUNIT N, CHLOROPLASTIC"/>
    <property type="match status" value="1"/>
</dbReference>
<evidence type="ECO:0000313" key="9">
    <source>
        <dbReference type="EMBL" id="CAD8519008.1"/>
    </source>
</evidence>
<dbReference type="PANTHER" id="PTHR36814:SF1">
    <property type="entry name" value="PHOTOSYSTEM I REACTION CENTER SUBUNIT N, CHLOROPLASTIC"/>
    <property type="match status" value="1"/>
</dbReference>
<proteinExistence type="inferred from homology"/>
<dbReference type="InterPro" id="IPR008796">
    <property type="entry name" value="PSAN"/>
</dbReference>
<evidence type="ECO:0000256" key="3">
    <source>
        <dbReference type="ARBA" id="ARBA00022528"/>
    </source>
</evidence>
<evidence type="ECO:0000256" key="1">
    <source>
        <dbReference type="ARBA" id="ARBA00004622"/>
    </source>
</evidence>
<dbReference type="EMBL" id="HBEQ01008041">
    <property type="protein sequence ID" value="CAD8519008.1"/>
    <property type="molecule type" value="Transcribed_RNA"/>
</dbReference>
<evidence type="ECO:0000256" key="8">
    <source>
        <dbReference type="ARBA" id="ARBA00023136"/>
    </source>
</evidence>
<evidence type="ECO:0000256" key="5">
    <source>
        <dbReference type="ARBA" id="ARBA00022640"/>
    </source>
</evidence>
<evidence type="ECO:0000256" key="7">
    <source>
        <dbReference type="ARBA" id="ARBA00023078"/>
    </source>
</evidence>
<evidence type="ECO:0000256" key="4">
    <source>
        <dbReference type="ARBA" id="ARBA00022531"/>
    </source>
</evidence>
<gene>
    <name evidence="9" type="ORF">MCOM1403_LOCUS6434</name>
</gene>
<comment type="subcellular location">
    <subcellularLocation>
        <location evidence="1">Plastid</location>
        <location evidence="1">Chloroplast thylakoid membrane</location>
        <topology evidence="1">Peripheral membrane protein</topology>
        <orientation evidence="1">Lumenal side</orientation>
    </subcellularLocation>
</comment>